<name>A0A7W7KF34_PSENT</name>
<organism evidence="2 3">
    <name type="scientific">Pseudomonas nitroreducens</name>
    <dbReference type="NCBI Taxonomy" id="46680"/>
    <lineage>
        <taxon>Bacteria</taxon>
        <taxon>Pseudomonadati</taxon>
        <taxon>Pseudomonadota</taxon>
        <taxon>Gammaproteobacteria</taxon>
        <taxon>Pseudomonadales</taxon>
        <taxon>Pseudomonadaceae</taxon>
        <taxon>Pseudomonas</taxon>
    </lineage>
</organism>
<evidence type="ECO:0000313" key="2">
    <source>
        <dbReference type="EMBL" id="MBB4861241.1"/>
    </source>
</evidence>
<dbReference type="EMBL" id="JACHLI010000001">
    <property type="protein sequence ID" value="MBB4861241.1"/>
    <property type="molecule type" value="Genomic_DNA"/>
</dbReference>
<dbReference type="RefSeq" id="WP_184585516.1">
    <property type="nucleotide sequence ID" value="NZ_JACHLI010000001.1"/>
</dbReference>
<evidence type="ECO:0000259" key="1">
    <source>
        <dbReference type="Pfam" id="PF14216"/>
    </source>
</evidence>
<dbReference type="Pfam" id="PF14216">
    <property type="entry name" value="DUF4326"/>
    <property type="match status" value="1"/>
</dbReference>
<gene>
    <name evidence="2" type="ORF">HNP46_000052</name>
</gene>
<proteinExistence type="predicted"/>
<dbReference type="Proteomes" id="UP000566995">
    <property type="component" value="Unassembled WGS sequence"/>
</dbReference>
<feature type="domain" description="DUF4326" evidence="1">
    <location>
        <begin position="4"/>
        <end position="100"/>
    </location>
</feature>
<dbReference type="AlphaFoldDB" id="A0A7W7KF34"/>
<comment type="caution">
    <text evidence="2">The sequence shown here is derived from an EMBL/GenBank/DDBJ whole genome shotgun (WGS) entry which is preliminary data.</text>
</comment>
<dbReference type="InterPro" id="IPR025475">
    <property type="entry name" value="DUF4326"/>
</dbReference>
<protein>
    <recommendedName>
        <fullName evidence="1">DUF4326 domain-containing protein</fullName>
    </recommendedName>
</protein>
<reference evidence="2 3" key="1">
    <citation type="submission" date="2020-08" db="EMBL/GenBank/DDBJ databases">
        <title>Functional genomics of gut bacteria from endangered species of beetles.</title>
        <authorList>
            <person name="Carlos-Shanley C."/>
        </authorList>
    </citation>
    <scope>NUCLEOTIDE SEQUENCE [LARGE SCALE GENOMIC DNA]</scope>
    <source>
        <strain evidence="2 3">S00179</strain>
    </source>
</reference>
<sequence length="137" mass="15388">MPTRVVNRYKEKGTVSIARRRVGFHFGNPFFLGNSAIGVVAVETRREAVIGYYEWLRGTNPFYAIIEPDRRQWILDNLEGLRGEVLECTCDPSACHGHVLQVLLGEITLEDVLAKLAAEENKFIPPKADSAQIDLFA</sequence>
<accession>A0A7W7KF34</accession>
<evidence type="ECO:0000313" key="3">
    <source>
        <dbReference type="Proteomes" id="UP000566995"/>
    </source>
</evidence>